<dbReference type="OrthoDB" id="5838129at2759"/>
<organism evidence="2 3">
    <name type="scientific">Oesophagostomum dentatum</name>
    <name type="common">Nodular worm</name>
    <dbReference type="NCBI Taxonomy" id="61180"/>
    <lineage>
        <taxon>Eukaryota</taxon>
        <taxon>Metazoa</taxon>
        <taxon>Ecdysozoa</taxon>
        <taxon>Nematoda</taxon>
        <taxon>Chromadorea</taxon>
        <taxon>Rhabditida</taxon>
        <taxon>Rhabditina</taxon>
        <taxon>Rhabditomorpha</taxon>
        <taxon>Strongyloidea</taxon>
        <taxon>Strongylidae</taxon>
        <taxon>Oesophagostomum</taxon>
    </lineage>
</organism>
<dbReference type="PANTHER" id="PTHR47027">
    <property type="entry name" value="REVERSE TRANSCRIPTASE DOMAIN-CONTAINING PROTEIN"/>
    <property type="match status" value="1"/>
</dbReference>
<dbReference type="Proteomes" id="UP000053660">
    <property type="component" value="Unassembled WGS sequence"/>
</dbReference>
<evidence type="ECO:0000259" key="1">
    <source>
        <dbReference type="PROSITE" id="PS50878"/>
    </source>
</evidence>
<dbReference type="InterPro" id="IPR000477">
    <property type="entry name" value="RT_dom"/>
</dbReference>
<dbReference type="PANTHER" id="PTHR47027:SF20">
    <property type="entry name" value="REVERSE TRANSCRIPTASE-LIKE PROTEIN WITH RNA-DIRECTED DNA POLYMERASE DOMAIN"/>
    <property type="match status" value="1"/>
</dbReference>
<sequence length="165" mass="18738">LFEREINIPIKRGVRHGDPISPKLFSRALQYAIKYLGWGDYGIHAEGTNITNLRFADDVVLCAKSHEEAERMLNNLSETSKLIDLEMKMKKTKYMKNVWCLSGEAKLEGRTLEEVTSYTYLGISINMEEDLTEEMEEEDVRHVTDITTTGSLIVPILAPFPEANG</sequence>
<dbReference type="EMBL" id="KN550075">
    <property type="protein sequence ID" value="KHJ95112.1"/>
    <property type="molecule type" value="Genomic_DNA"/>
</dbReference>
<dbReference type="AlphaFoldDB" id="A0A0B1TH34"/>
<proteinExistence type="predicted"/>
<dbReference type="PROSITE" id="PS50878">
    <property type="entry name" value="RT_POL"/>
    <property type="match status" value="1"/>
</dbReference>
<accession>A0A0B1TH34</accession>
<name>A0A0B1TH34_OESDE</name>
<dbReference type="Pfam" id="PF00078">
    <property type="entry name" value="RVT_1"/>
    <property type="match status" value="1"/>
</dbReference>
<reference evidence="2 3" key="1">
    <citation type="submission" date="2014-03" db="EMBL/GenBank/DDBJ databases">
        <title>Draft genome of the hookworm Oesophagostomum dentatum.</title>
        <authorList>
            <person name="Mitreva M."/>
        </authorList>
    </citation>
    <scope>NUCLEOTIDE SEQUENCE [LARGE SCALE GENOMIC DNA]</scope>
    <source>
        <strain evidence="2 3">OD-Hann</strain>
    </source>
</reference>
<evidence type="ECO:0000313" key="2">
    <source>
        <dbReference type="EMBL" id="KHJ95112.1"/>
    </source>
</evidence>
<feature type="non-terminal residue" evidence="2">
    <location>
        <position position="1"/>
    </location>
</feature>
<feature type="domain" description="Reverse transcriptase" evidence="1">
    <location>
        <begin position="1"/>
        <end position="125"/>
    </location>
</feature>
<evidence type="ECO:0000313" key="3">
    <source>
        <dbReference type="Proteomes" id="UP000053660"/>
    </source>
</evidence>
<keyword evidence="3" id="KW-1185">Reference proteome</keyword>
<protein>
    <recommendedName>
        <fullName evidence="1">Reverse transcriptase domain-containing protein</fullName>
    </recommendedName>
</protein>
<gene>
    <name evidence="2" type="ORF">OESDEN_04944</name>
</gene>